<dbReference type="Proteomes" id="UP000294614">
    <property type="component" value="Unassembled WGS sequence"/>
</dbReference>
<dbReference type="RefSeq" id="WP_132871521.1">
    <property type="nucleotide sequence ID" value="NZ_JAJUHT010000002.1"/>
</dbReference>
<dbReference type="NCBIfam" id="TIGR00277">
    <property type="entry name" value="HDIG"/>
    <property type="match status" value="1"/>
</dbReference>
<gene>
    <name evidence="2" type="ORF">C8D98_0384</name>
</gene>
<evidence type="ECO:0000313" key="3">
    <source>
        <dbReference type="Proteomes" id="UP000294614"/>
    </source>
</evidence>
<evidence type="ECO:0000313" key="2">
    <source>
        <dbReference type="EMBL" id="TCK61878.1"/>
    </source>
</evidence>
<dbReference type="PROSITE" id="PS51833">
    <property type="entry name" value="HDOD"/>
    <property type="match status" value="1"/>
</dbReference>
<dbReference type="InterPro" id="IPR052340">
    <property type="entry name" value="RNase_Y/CdgJ"/>
</dbReference>
<protein>
    <submittedName>
        <fullName evidence="2">Putative nucleotidyltransferase with HDIG domain</fullName>
    </submittedName>
</protein>
<dbReference type="CDD" id="cd00077">
    <property type="entry name" value="HDc"/>
    <property type="match status" value="1"/>
</dbReference>
<dbReference type="PANTHER" id="PTHR33525">
    <property type="match status" value="1"/>
</dbReference>
<accession>A0A4R1KBE5</accession>
<proteinExistence type="predicted"/>
<dbReference type="PANTHER" id="PTHR33525:SF3">
    <property type="entry name" value="RIBONUCLEASE Y"/>
    <property type="match status" value="1"/>
</dbReference>
<name>A0A4R1KBE5_9BACT</name>
<feature type="domain" description="HDOD" evidence="1">
    <location>
        <begin position="149"/>
        <end position="344"/>
    </location>
</feature>
<dbReference type="AlphaFoldDB" id="A0A4R1KBE5"/>
<dbReference type="Pfam" id="PF08668">
    <property type="entry name" value="HDOD"/>
    <property type="match status" value="1"/>
</dbReference>
<dbReference type="SUPFAM" id="SSF109604">
    <property type="entry name" value="HD-domain/PDEase-like"/>
    <property type="match status" value="1"/>
</dbReference>
<keyword evidence="3" id="KW-1185">Reference proteome</keyword>
<dbReference type="InterPro" id="IPR003607">
    <property type="entry name" value="HD/PDEase_dom"/>
</dbReference>
<dbReference type="GO" id="GO:0016740">
    <property type="term" value="F:transferase activity"/>
    <property type="evidence" value="ECO:0007669"/>
    <property type="project" value="UniProtKB-KW"/>
</dbReference>
<comment type="caution">
    <text evidence="2">The sequence shown here is derived from an EMBL/GenBank/DDBJ whole genome shotgun (WGS) entry which is preliminary data.</text>
</comment>
<dbReference type="InterPro" id="IPR013976">
    <property type="entry name" value="HDOD"/>
</dbReference>
<dbReference type="OrthoDB" id="9803649at2"/>
<reference evidence="2 3" key="1">
    <citation type="submission" date="2019-03" db="EMBL/GenBank/DDBJ databases">
        <title>Genomic Encyclopedia of Type Strains, Phase IV (KMG-IV): sequencing the most valuable type-strain genomes for metagenomic binning, comparative biology and taxonomic classification.</title>
        <authorList>
            <person name="Goeker M."/>
        </authorList>
    </citation>
    <scope>NUCLEOTIDE SEQUENCE [LARGE SCALE GENOMIC DNA]</scope>
    <source>
        <strain evidence="2 3">DSM 24984</strain>
    </source>
</reference>
<sequence>MGLIYIDDLKPGMKLEHDLICPNGRFLLSSGSVLEEKHIRIARSWGITEAYVVGMDRETLNLEAQSAFSPEVVEPVDQYLSLIFKYADLSVPAMHEIHRIKRLMLCKLVEQKGVQALPKPSSVPEARLPKGFVKGAVTAESIVEKEVGLASFPDIYYKIKDVLSNPASSASHMADVVEKDTSLSAKLLKIVNSAFYSFPSRIDSIRRAITIIGTKELGTLAVGISAIEAFKGIPVELTNMKKFWRHSIACGVFARLLGTHIDEVSTERLFVSGLLHDIGRLVIFRTLPEESAYTLFLAHKLNKSLADIEYEVLGFDHSDVGALLLEKWKFPTQLVKNVKFHHGVKNVHIEASITSAADCMAVTFGSPVTSSFIAPSISKDVWDSLGISTSVIANVVTQSERQIEEIEDAFFG</sequence>
<dbReference type="Gene3D" id="1.10.3210.10">
    <property type="entry name" value="Hypothetical protein af1432"/>
    <property type="match status" value="1"/>
</dbReference>
<dbReference type="InterPro" id="IPR006675">
    <property type="entry name" value="HDIG_dom"/>
</dbReference>
<dbReference type="EMBL" id="SMGG01000003">
    <property type="protein sequence ID" value="TCK61878.1"/>
    <property type="molecule type" value="Genomic_DNA"/>
</dbReference>
<organism evidence="2 3">
    <name type="scientific">Seleniivibrio woodruffii</name>
    <dbReference type="NCBI Taxonomy" id="1078050"/>
    <lineage>
        <taxon>Bacteria</taxon>
        <taxon>Pseudomonadati</taxon>
        <taxon>Deferribacterota</taxon>
        <taxon>Deferribacteres</taxon>
        <taxon>Deferribacterales</taxon>
        <taxon>Geovibrionaceae</taxon>
        <taxon>Seleniivibrio</taxon>
    </lineage>
</organism>
<keyword evidence="2" id="KW-0808">Transferase</keyword>
<evidence type="ECO:0000259" key="1">
    <source>
        <dbReference type="PROSITE" id="PS51833"/>
    </source>
</evidence>